<dbReference type="AlphaFoldDB" id="A0A6J4NRR5"/>
<organism evidence="4">
    <name type="scientific">uncultured Propionibacteriaceae bacterium</name>
    <dbReference type="NCBI Taxonomy" id="257457"/>
    <lineage>
        <taxon>Bacteria</taxon>
        <taxon>Bacillati</taxon>
        <taxon>Actinomycetota</taxon>
        <taxon>Actinomycetes</taxon>
        <taxon>Propionibacteriales</taxon>
        <taxon>Propionibacteriaceae</taxon>
        <taxon>environmental samples</taxon>
    </lineage>
</organism>
<gene>
    <name evidence="4" type="ORF">AVDCRST_MAG75-1806</name>
</gene>
<dbReference type="SUPFAM" id="SSF46689">
    <property type="entry name" value="Homeodomain-like"/>
    <property type="match status" value="1"/>
</dbReference>
<dbReference type="Pfam" id="PF00440">
    <property type="entry name" value="TetR_N"/>
    <property type="match status" value="1"/>
</dbReference>
<evidence type="ECO:0000259" key="3">
    <source>
        <dbReference type="PROSITE" id="PS50977"/>
    </source>
</evidence>
<evidence type="ECO:0000256" key="1">
    <source>
        <dbReference type="ARBA" id="ARBA00023125"/>
    </source>
</evidence>
<dbReference type="GO" id="GO:0003677">
    <property type="term" value="F:DNA binding"/>
    <property type="evidence" value="ECO:0007669"/>
    <property type="project" value="UniProtKB-UniRule"/>
</dbReference>
<evidence type="ECO:0000256" key="2">
    <source>
        <dbReference type="PROSITE-ProRule" id="PRU00335"/>
    </source>
</evidence>
<protein>
    <submittedName>
        <fullName evidence="4">Transcriptional regulator, AcrR family</fullName>
    </submittedName>
</protein>
<feature type="domain" description="HTH tetR-type" evidence="3">
    <location>
        <begin position="1"/>
        <end position="40"/>
    </location>
</feature>
<accession>A0A6J4NRR5</accession>
<reference evidence="4" key="1">
    <citation type="submission" date="2020-02" db="EMBL/GenBank/DDBJ databases">
        <authorList>
            <person name="Meier V. D."/>
        </authorList>
    </citation>
    <scope>NUCLEOTIDE SEQUENCE</scope>
    <source>
        <strain evidence="4">AVDCRST_MAG75</strain>
    </source>
</reference>
<dbReference type="PROSITE" id="PS50977">
    <property type="entry name" value="HTH_TETR_2"/>
    <property type="match status" value="1"/>
</dbReference>
<keyword evidence="1 2" id="KW-0238">DNA-binding</keyword>
<proteinExistence type="predicted"/>
<sequence>MVRVETLAKALGVTKGGFYWHFRDRQALLDAMLDTWEEALVDQAIETADRGGGSGRTRLRRLFAAADELDGILELELSVRDWARRDAAVAERVTRVDNRRLAYLRPLFAEFCDDAADVEGRCLLVLTLFVGESLVTANHGRRTRPSVTAAALRHLLK</sequence>
<evidence type="ECO:0000313" key="4">
    <source>
        <dbReference type="EMBL" id="CAA9395428.1"/>
    </source>
</evidence>
<name>A0A6J4NRR5_9ACTN</name>
<dbReference type="EMBL" id="CADCUO010000111">
    <property type="protein sequence ID" value="CAA9395428.1"/>
    <property type="molecule type" value="Genomic_DNA"/>
</dbReference>
<dbReference type="InterPro" id="IPR001647">
    <property type="entry name" value="HTH_TetR"/>
</dbReference>
<feature type="DNA-binding region" description="H-T-H motif" evidence="2">
    <location>
        <begin position="3"/>
        <end position="22"/>
    </location>
</feature>
<dbReference type="InterPro" id="IPR009057">
    <property type="entry name" value="Homeodomain-like_sf"/>
</dbReference>
<dbReference type="Gene3D" id="1.10.357.10">
    <property type="entry name" value="Tetracycline Repressor, domain 2"/>
    <property type="match status" value="1"/>
</dbReference>